<evidence type="ECO:0000256" key="3">
    <source>
        <dbReference type="ARBA" id="ARBA00022448"/>
    </source>
</evidence>
<dbReference type="GO" id="GO:0015199">
    <property type="term" value="F:amino-acid betaine transmembrane transporter activity"/>
    <property type="evidence" value="ECO:0007669"/>
    <property type="project" value="TreeGrafter"/>
</dbReference>
<dbReference type="GO" id="GO:0015297">
    <property type="term" value="F:antiporter activity"/>
    <property type="evidence" value="ECO:0007669"/>
    <property type="project" value="TreeGrafter"/>
</dbReference>
<proteinExistence type="inferred from homology"/>
<keyword evidence="8" id="KW-0046">Antibiotic resistance</keyword>
<dbReference type="Gene3D" id="1.10.3730.20">
    <property type="match status" value="1"/>
</dbReference>
<evidence type="ECO:0000256" key="4">
    <source>
        <dbReference type="ARBA" id="ARBA00022475"/>
    </source>
</evidence>
<dbReference type="EMBL" id="QFNY01000212">
    <property type="protein sequence ID" value="PZO99281.1"/>
    <property type="molecule type" value="Genomic_DNA"/>
</dbReference>
<evidence type="ECO:0000256" key="6">
    <source>
        <dbReference type="ARBA" id="ARBA00022989"/>
    </source>
</evidence>
<evidence type="ECO:0000256" key="8">
    <source>
        <dbReference type="ARBA" id="ARBA00023251"/>
    </source>
</evidence>
<organism evidence="11 12">
    <name type="scientific">Corynebacterium urealyticum</name>
    <dbReference type="NCBI Taxonomy" id="43771"/>
    <lineage>
        <taxon>Bacteria</taxon>
        <taxon>Bacillati</taxon>
        <taxon>Actinomycetota</taxon>
        <taxon>Actinomycetes</taxon>
        <taxon>Mycobacteriales</taxon>
        <taxon>Corynebacteriaceae</taxon>
        <taxon>Corynebacterium</taxon>
    </lineage>
</organism>
<dbReference type="Pfam" id="PF00893">
    <property type="entry name" value="Multi_Drug_Res"/>
    <property type="match status" value="1"/>
</dbReference>
<reference evidence="11 12" key="1">
    <citation type="submission" date="2017-11" db="EMBL/GenBank/DDBJ databases">
        <title>Infants hospitalized years apart are colonized by the same room-sourced microbial strains.</title>
        <authorList>
            <person name="Brooks B."/>
            <person name="Olm M.R."/>
            <person name="Firek B.A."/>
            <person name="Baker R."/>
            <person name="Thomas B.C."/>
            <person name="Morowitz M.J."/>
            <person name="Banfield J.F."/>
        </authorList>
    </citation>
    <scope>NUCLEOTIDE SEQUENCE [LARGE SCALE GENOMIC DNA]</scope>
    <source>
        <strain evidence="11">S2_012_000_R3_87</strain>
    </source>
</reference>
<dbReference type="PANTHER" id="PTHR30561">
    <property type="entry name" value="SMR FAMILY PROTON-DEPENDENT DRUG EFFLUX TRANSPORTER SUGE"/>
    <property type="match status" value="1"/>
</dbReference>
<dbReference type="SUPFAM" id="SSF103481">
    <property type="entry name" value="Multidrug resistance efflux transporter EmrE"/>
    <property type="match status" value="1"/>
</dbReference>
<dbReference type="Proteomes" id="UP000249451">
    <property type="component" value="Unassembled WGS sequence"/>
</dbReference>
<keyword evidence="6 10" id="KW-1133">Transmembrane helix</keyword>
<feature type="transmembrane region" description="Helical" evidence="10">
    <location>
        <begin position="57"/>
        <end position="79"/>
    </location>
</feature>
<evidence type="ECO:0000256" key="5">
    <source>
        <dbReference type="ARBA" id="ARBA00022692"/>
    </source>
</evidence>
<protein>
    <submittedName>
        <fullName evidence="11">QacE family quaternary ammonium compound efflux SMR transporter</fullName>
    </submittedName>
</protein>
<dbReference type="GO" id="GO:0031460">
    <property type="term" value="P:glycine betaine transport"/>
    <property type="evidence" value="ECO:0007669"/>
    <property type="project" value="TreeGrafter"/>
</dbReference>
<evidence type="ECO:0000256" key="1">
    <source>
        <dbReference type="ARBA" id="ARBA00004651"/>
    </source>
</evidence>
<keyword evidence="4" id="KW-1003">Cell membrane</keyword>
<comment type="caution">
    <text evidence="11">The sequence shown here is derived from an EMBL/GenBank/DDBJ whole genome shotgun (WGS) entry which is preliminary data.</text>
</comment>
<feature type="transmembrane region" description="Helical" evidence="10">
    <location>
        <begin position="85"/>
        <end position="104"/>
    </location>
</feature>
<accession>A0A2W5CWG5</accession>
<dbReference type="GO" id="GO:0046677">
    <property type="term" value="P:response to antibiotic"/>
    <property type="evidence" value="ECO:0007669"/>
    <property type="project" value="UniProtKB-KW"/>
</dbReference>
<comment type="subcellular location">
    <subcellularLocation>
        <location evidence="1 9">Cell membrane</location>
        <topology evidence="1 9">Multi-pass membrane protein</topology>
    </subcellularLocation>
</comment>
<evidence type="ECO:0000313" key="11">
    <source>
        <dbReference type="EMBL" id="PZO99281.1"/>
    </source>
</evidence>
<name>A0A2W5CWG5_9CORY</name>
<dbReference type="GO" id="GO:0015220">
    <property type="term" value="F:choline transmembrane transporter activity"/>
    <property type="evidence" value="ECO:0007669"/>
    <property type="project" value="TreeGrafter"/>
</dbReference>
<evidence type="ECO:0000256" key="9">
    <source>
        <dbReference type="RuleBase" id="RU003942"/>
    </source>
</evidence>
<keyword evidence="5 9" id="KW-0812">Transmembrane</keyword>
<feature type="transmembrane region" description="Helical" evidence="10">
    <location>
        <begin position="27"/>
        <end position="45"/>
    </location>
</feature>
<keyword evidence="7 10" id="KW-0472">Membrane</keyword>
<evidence type="ECO:0000256" key="10">
    <source>
        <dbReference type="SAM" id="Phobius"/>
    </source>
</evidence>
<keyword evidence="3" id="KW-0813">Transport</keyword>
<dbReference type="PANTHER" id="PTHR30561:SF1">
    <property type="entry name" value="MULTIDRUG TRANSPORTER EMRE"/>
    <property type="match status" value="1"/>
</dbReference>
<gene>
    <name evidence="11" type="ORF">DI609_08635</name>
</gene>
<evidence type="ECO:0000256" key="2">
    <source>
        <dbReference type="ARBA" id="ARBA00007822"/>
    </source>
</evidence>
<dbReference type="InterPro" id="IPR045324">
    <property type="entry name" value="Small_multidrug_res"/>
</dbReference>
<dbReference type="GO" id="GO:0005886">
    <property type="term" value="C:plasma membrane"/>
    <property type="evidence" value="ECO:0007669"/>
    <property type="project" value="UniProtKB-SubCell"/>
</dbReference>
<dbReference type="AlphaFoldDB" id="A0A2W5CWG5"/>
<comment type="similarity">
    <text evidence="2">Belongs to the drug/metabolite transporter (DMT) superfamily. Small multidrug resistance (SMR) (TC 2.A.7.1) family. Mmr subfamily.</text>
</comment>
<evidence type="ECO:0000256" key="7">
    <source>
        <dbReference type="ARBA" id="ARBA00023136"/>
    </source>
</evidence>
<dbReference type="InterPro" id="IPR037185">
    <property type="entry name" value="EmrE-like"/>
</dbReference>
<dbReference type="InterPro" id="IPR000390">
    <property type="entry name" value="Small_drug/metabolite_transptr"/>
</dbReference>
<evidence type="ECO:0000313" key="12">
    <source>
        <dbReference type="Proteomes" id="UP000249451"/>
    </source>
</evidence>
<sequence>MRAWTFLAIAILSEVIATLCLKAALAHPAAYVVVVVGYVAAFTSLHQVLRSGMHVGAAYGIWGATGVVLTAGLSALFFGEELTPLMLVGMACIIAGVGCVEMGAREPQPELQEVEP</sequence>